<dbReference type="RefSeq" id="WP_188778996.1">
    <property type="nucleotide sequence ID" value="NZ_BMKQ01000001.1"/>
</dbReference>
<reference evidence="1" key="2">
    <citation type="submission" date="2020-09" db="EMBL/GenBank/DDBJ databases">
        <authorList>
            <person name="Sun Q."/>
            <person name="Zhou Y."/>
        </authorList>
    </citation>
    <scope>NUCLEOTIDE SEQUENCE</scope>
    <source>
        <strain evidence="1">CGMCC 1.16067</strain>
    </source>
</reference>
<proteinExistence type="predicted"/>
<comment type="caution">
    <text evidence="1">The sequence shown here is derived from an EMBL/GenBank/DDBJ whole genome shotgun (WGS) entry which is preliminary data.</text>
</comment>
<gene>
    <name evidence="1" type="ORF">GCM10011519_12400</name>
</gene>
<dbReference type="EMBL" id="BMKQ01000001">
    <property type="protein sequence ID" value="GGF40238.1"/>
    <property type="molecule type" value="Genomic_DNA"/>
</dbReference>
<dbReference type="Gene3D" id="3.40.50.150">
    <property type="entry name" value="Vaccinia Virus protein VP39"/>
    <property type="match status" value="1"/>
</dbReference>
<reference evidence="1" key="1">
    <citation type="journal article" date="2014" name="Int. J. Syst. Evol. Microbiol.">
        <title>Complete genome sequence of Corynebacterium casei LMG S-19264T (=DSM 44701T), isolated from a smear-ripened cheese.</title>
        <authorList>
            <consortium name="US DOE Joint Genome Institute (JGI-PGF)"/>
            <person name="Walter F."/>
            <person name="Albersmeier A."/>
            <person name="Kalinowski J."/>
            <person name="Ruckert C."/>
        </authorList>
    </citation>
    <scope>NUCLEOTIDE SEQUENCE</scope>
    <source>
        <strain evidence="1">CGMCC 1.16067</strain>
    </source>
</reference>
<dbReference type="PANTHER" id="PTHR13627">
    <property type="entry name" value="FUKUTIN RELATED PROTEIN"/>
    <property type="match status" value="1"/>
</dbReference>
<dbReference type="SUPFAM" id="SSF53335">
    <property type="entry name" value="S-adenosyl-L-methionine-dependent methyltransferases"/>
    <property type="match status" value="1"/>
</dbReference>
<evidence type="ECO:0000313" key="2">
    <source>
        <dbReference type="Proteomes" id="UP000649179"/>
    </source>
</evidence>
<organism evidence="1 2">
    <name type="scientific">Marmoricola endophyticus</name>
    <dbReference type="NCBI Taxonomy" id="2040280"/>
    <lineage>
        <taxon>Bacteria</taxon>
        <taxon>Bacillati</taxon>
        <taxon>Actinomycetota</taxon>
        <taxon>Actinomycetes</taxon>
        <taxon>Propionibacteriales</taxon>
        <taxon>Nocardioidaceae</taxon>
        <taxon>Marmoricola</taxon>
    </lineage>
</organism>
<evidence type="ECO:0000313" key="1">
    <source>
        <dbReference type="EMBL" id="GGF40238.1"/>
    </source>
</evidence>
<dbReference type="InterPro" id="IPR052613">
    <property type="entry name" value="LicD_transferase"/>
</dbReference>
<protein>
    <submittedName>
        <fullName evidence="1">Uncharacterized protein</fullName>
    </submittedName>
</protein>
<accession>A0A917BF06</accession>
<dbReference type="AlphaFoldDB" id="A0A917BF06"/>
<dbReference type="PANTHER" id="PTHR13627:SF31">
    <property type="entry name" value="RIBITOL 5-PHOSPHATE TRANSFERASE FKRP"/>
    <property type="match status" value="1"/>
</dbReference>
<keyword evidence="2" id="KW-1185">Reference proteome</keyword>
<dbReference type="InterPro" id="IPR029063">
    <property type="entry name" value="SAM-dependent_MTases_sf"/>
</dbReference>
<dbReference type="Proteomes" id="UP000649179">
    <property type="component" value="Unassembled WGS sequence"/>
</dbReference>
<sequence length="511" mass="56301">MAEESRVLQLDDAGMVLSGDAEVVLDVSFDGRRIWSFWLLRDSEPSTGGRFVAWPQSMRRFLDGRTTLQVAEHLSGRVLLDRPVQFGTAEKQIAVVNADGKPLGIDKSGRMAQTFDTRSAEQVAPLLDSIEEVLGALREAGIEAFPAYGTLLGAVREGRLIGHDSDADLGYVSRHEHPVDVVRESFRVQRALAELGYPITRYSGVAFKVEVREADGSTRGLDVFGGFMTDGRLYLMGEVGQEYETSWLFPLGTCTLEGRTLPAPADPGRMLAAMYGDGWRTPDPAFQFETPRSTTRRLDGWFRGTRVNRPAWDRVYSRLRGRPPGRTASDLARLVRDREGPDVELVDVGGGSGADAVWWAREGSPARSYDYAPSASKGAATVAESEGLPLHVERLNLLELRSVLGTGADLAQHPRRRALMARHLIESTTAPGRRSLWRLASMALREGGRLYLETWCGGPEPAYPARMVPVDRVVAEVAAAGGEVVEREELRPDGDGRRYVRLVAEWKARKA</sequence>
<name>A0A917BF06_9ACTN</name>